<dbReference type="AlphaFoldDB" id="A0A0J6S5R6"/>
<sequence length="171" mass="18978">MTRAVEIRGDVATAAELRQQAKREPRRRTALRLLAVANALDGMSRAEAARAAGLERQALCDAVKRFNAEGLAGLIDRPPGRRPERLSEGEQAVLVHRILRGPDPDRGEPASWTLPDLCRFIEARFGKTMLPQSMSRLVRRLGLSKQKTRPVHPQRDAKAAAAFVKRGFARL</sequence>
<dbReference type="Pfam" id="PF13551">
    <property type="entry name" value="HTH_29"/>
    <property type="match status" value="1"/>
</dbReference>
<dbReference type="RefSeq" id="WP_048454267.1">
    <property type="nucleotide sequence ID" value="NZ_LABZ01000272.1"/>
</dbReference>
<keyword evidence="3" id="KW-1185">Reference proteome</keyword>
<dbReference type="Proteomes" id="UP000036449">
    <property type="component" value="Unassembled WGS sequence"/>
</dbReference>
<dbReference type="PATRIC" id="fig|1187852.3.peg.4003"/>
<reference evidence="2 3" key="1">
    <citation type="submission" date="2015-03" db="EMBL/GenBank/DDBJ databases">
        <title>Genome sequencing of Methylobacterium tarhaniae DSM 25844.</title>
        <authorList>
            <person name="Chaudhry V."/>
            <person name="Patil P.B."/>
        </authorList>
    </citation>
    <scope>NUCLEOTIDE SEQUENCE [LARGE SCALE GENOMIC DNA]</scope>
    <source>
        <strain evidence="2 3">DSM 25844</strain>
    </source>
</reference>
<dbReference type="SUPFAM" id="SSF46689">
    <property type="entry name" value="Homeodomain-like"/>
    <property type="match status" value="1"/>
</dbReference>
<gene>
    <name evidence="2" type="ORF">VQ03_28420</name>
</gene>
<dbReference type="OrthoDB" id="2375382at2"/>
<organism evidence="2 3">
    <name type="scientific">Methylobacterium tarhaniae</name>
    <dbReference type="NCBI Taxonomy" id="1187852"/>
    <lineage>
        <taxon>Bacteria</taxon>
        <taxon>Pseudomonadati</taxon>
        <taxon>Pseudomonadota</taxon>
        <taxon>Alphaproteobacteria</taxon>
        <taxon>Hyphomicrobiales</taxon>
        <taxon>Methylobacteriaceae</taxon>
        <taxon>Methylobacterium</taxon>
    </lineage>
</organism>
<evidence type="ECO:0000313" key="2">
    <source>
        <dbReference type="EMBL" id="KMO30530.1"/>
    </source>
</evidence>
<accession>A0A0J6S5R6</accession>
<name>A0A0J6S5R6_9HYPH</name>
<dbReference type="InterPro" id="IPR025959">
    <property type="entry name" value="Winged_HTH_dom"/>
</dbReference>
<evidence type="ECO:0000259" key="1">
    <source>
        <dbReference type="Pfam" id="PF13592"/>
    </source>
</evidence>
<evidence type="ECO:0000313" key="3">
    <source>
        <dbReference type="Proteomes" id="UP000036449"/>
    </source>
</evidence>
<dbReference type="EMBL" id="LABZ01000272">
    <property type="protein sequence ID" value="KMO30530.1"/>
    <property type="molecule type" value="Genomic_DNA"/>
</dbReference>
<feature type="domain" description="Winged helix-turn helix" evidence="1">
    <location>
        <begin position="111"/>
        <end position="165"/>
    </location>
</feature>
<dbReference type="Pfam" id="PF13592">
    <property type="entry name" value="HTH_33"/>
    <property type="match status" value="1"/>
</dbReference>
<proteinExistence type="predicted"/>
<comment type="caution">
    <text evidence="2">The sequence shown here is derived from an EMBL/GenBank/DDBJ whole genome shotgun (WGS) entry which is preliminary data.</text>
</comment>
<dbReference type="InterPro" id="IPR009057">
    <property type="entry name" value="Homeodomain-like_sf"/>
</dbReference>
<protein>
    <submittedName>
        <fullName evidence="2">Transposase</fullName>
    </submittedName>
</protein>